<reference evidence="2" key="1">
    <citation type="submission" date="2022-11" db="UniProtKB">
        <authorList>
            <consortium name="WormBaseParasite"/>
        </authorList>
    </citation>
    <scope>IDENTIFICATION</scope>
</reference>
<proteinExistence type="predicted"/>
<accession>A0AC34G6N9</accession>
<name>A0AC34G6N9_9BILA</name>
<evidence type="ECO:0000313" key="2">
    <source>
        <dbReference type="WBParaSite" id="ES5_v2.g25003.t1"/>
    </source>
</evidence>
<organism evidence="1 2">
    <name type="scientific">Panagrolaimus sp. ES5</name>
    <dbReference type="NCBI Taxonomy" id="591445"/>
    <lineage>
        <taxon>Eukaryota</taxon>
        <taxon>Metazoa</taxon>
        <taxon>Ecdysozoa</taxon>
        <taxon>Nematoda</taxon>
        <taxon>Chromadorea</taxon>
        <taxon>Rhabditida</taxon>
        <taxon>Tylenchina</taxon>
        <taxon>Panagrolaimomorpha</taxon>
        <taxon>Panagrolaimoidea</taxon>
        <taxon>Panagrolaimidae</taxon>
        <taxon>Panagrolaimus</taxon>
    </lineage>
</organism>
<sequence length="238" mass="27874">MPKNFESTLTKGSKINRRRSTSDVIIISDDKARKERNRNASARCRQKKIEKIKELQEETRMLKQQYNMMSREYENSRSGYEIILEKLQQNPIYRHINIQEQSNKLFKIPKTIEPEIEMQKKSSKIVTKVPENKSSEPLHAADEYQNLTNLNCMPQDNALMETSNFNNSSYSASISNDILVTQNEWNCPKVERERPVTLSIIDQKEPYQIKNVTPLFQYYETYAAETPGMIFVSAFFNI</sequence>
<protein>
    <submittedName>
        <fullName evidence="2">BZIP domain-containing protein</fullName>
    </submittedName>
</protein>
<dbReference type="Proteomes" id="UP000887579">
    <property type="component" value="Unplaced"/>
</dbReference>
<evidence type="ECO:0000313" key="1">
    <source>
        <dbReference type="Proteomes" id="UP000887579"/>
    </source>
</evidence>
<dbReference type="WBParaSite" id="ES5_v2.g25003.t1">
    <property type="protein sequence ID" value="ES5_v2.g25003.t1"/>
    <property type="gene ID" value="ES5_v2.g25003"/>
</dbReference>